<evidence type="ECO:0000256" key="2">
    <source>
        <dbReference type="ARBA" id="ARBA00009233"/>
    </source>
</evidence>
<evidence type="ECO:0000256" key="5">
    <source>
        <dbReference type="ARBA" id="ARBA00022832"/>
    </source>
</evidence>
<protein>
    <recommendedName>
        <fullName evidence="3">enoyl-[acyl-carrier-protein] reductase (NADH)</fullName>
        <ecNumber evidence="3">1.3.1.9</ecNumber>
    </recommendedName>
</protein>
<dbReference type="PANTHER" id="PTHR43159">
    <property type="entry name" value="ENOYL-[ACYL-CARRIER-PROTEIN] REDUCTASE"/>
    <property type="match status" value="1"/>
</dbReference>
<evidence type="ECO:0000256" key="6">
    <source>
        <dbReference type="ARBA" id="ARBA00023002"/>
    </source>
</evidence>
<dbReference type="EC" id="1.3.1.9" evidence="3"/>
<evidence type="ECO:0000256" key="8">
    <source>
        <dbReference type="ARBA" id="ARBA00023160"/>
    </source>
</evidence>
<dbReference type="AlphaFoldDB" id="A0A6G6BTU9"/>
<dbReference type="EMBL" id="MN041222">
    <property type="protein sequence ID" value="QID55202.1"/>
    <property type="molecule type" value="Genomic_DNA"/>
</dbReference>
<dbReference type="Pfam" id="PF13561">
    <property type="entry name" value="adh_short_C2"/>
    <property type="match status" value="1"/>
</dbReference>
<reference evidence="9" key="1">
    <citation type="journal article" date="2020" name="Biol. Lett.">
        <title>Evolutionary rates are correlated between cockroach symbionts and mitochondrial genomes.</title>
        <authorList>
            <person name="Arab D.A."/>
            <person name="Bourguignon T."/>
            <person name="Wang Z."/>
            <person name="Ho S.Y.W."/>
            <person name="Lo N."/>
        </authorList>
    </citation>
    <scope>NUCLEOTIDE SEQUENCE</scope>
    <source>
        <strain evidence="9">DHOG37154</strain>
    </source>
</reference>
<dbReference type="GO" id="GO:0004318">
    <property type="term" value="F:enoyl-[acyl-carrier-protein] reductase (NADH) activity"/>
    <property type="evidence" value="ECO:0007669"/>
    <property type="project" value="UniProtKB-EC"/>
</dbReference>
<dbReference type="InterPro" id="IPR002347">
    <property type="entry name" value="SDR_fam"/>
</dbReference>
<evidence type="ECO:0000256" key="1">
    <source>
        <dbReference type="ARBA" id="ARBA00005194"/>
    </source>
</evidence>
<keyword evidence="7" id="KW-0443">Lipid metabolism</keyword>
<comment type="pathway">
    <text evidence="1">Lipid metabolism; fatty acid biosynthesis.</text>
</comment>
<dbReference type="InterPro" id="IPR014358">
    <property type="entry name" value="Enoyl-ACP_Rdtase_NADH"/>
</dbReference>
<comment type="similarity">
    <text evidence="2">Belongs to the short-chain dehydrogenases/reductases (SDR) family. FabI subfamily.</text>
</comment>
<evidence type="ECO:0000256" key="7">
    <source>
        <dbReference type="ARBA" id="ARBA00023098"/>
    </source>
</evidence>
<dbReference type="Gene3D" id="3.40.50.720">
    <property type="entry name" value="NAD(P)-binding Rossmann-like Domain"/>
    <property type="match status" value="1"/>
</dbReference>
<organism evidence="9">
    <name type="scientific">Blattabacterium sp.</name>
    <name type="common">Allacta sp.</name>
    <dbReference type="NCBI Taxonomy" id="2712786"/>
    <lineage>
        <taxon>Bacteria</taxon>
        <taxon>Pseudomonadati</taxon>
        <taxon>Bacteroidota</taxon>
        <taxon>Flavobacteriia</taxon>
        <taxon>Flavobacteriales</taxon>
        <taxon>Blattabacteriaceae</taxon>
        <taxon>Blattabacterium</taxon>
    </lineage>
</organism>
<dbReference type="GO" id="GO:0006633">
    <property type="term" value="P:fatty acid biosynthetic process"/>
    <property type="evidence" value="ECO:0007669"/>
    <property type="project" value="UniProtKB-KW"/>
</dbReference>
<dbReference type="SUPFAM" id="SSF51735">
    <property type="entry name" value="NAD(P)-binding Rossmann-fold domains"/>
    <property type="match status" value="1"/>
</dbReference>
<keyword evidence="5" id="KW-0276">Fatty acid metabolism</keyword>
<sequence length="265" mass="30364">MSYNLLKGKKGIIFGAMDEYSIAWKVAEKAYEEKAKFVLTNTPVSIRMGNIKYLSNKTESIIIPADATSIKDLNILFEKALYFLEGKIDFILHSIAMSVNIRKKISYTKLNYDFLKKGWDISSVSFHKIMKVAWEKKAMNKWGSIVALTYIASNRSFPFYSDMSDYKSYLESIARNFGYYWGIKEKVRVNTVSQSPIITRSSKSIKKIDKFLCMSDKISPLGNASSKDCANYIIMLFSDLTRKVTMQNLYHDGGFSKIGINEFFI</sequence>
<evidence type="ECO:0000313" key="9">
    <source>
        <dbReference type="EMBL" id="QID55202.1"/>
    </source>
</evidence>
<evidence type="ECO:0000256" key="4">
    <source>
        <dbReference type="ARBA" id="ARBA00022516"/>
    </source>
</evidence>
<keyword evidence="8" id="KW-0275">Fatty acid biosynthesis</keyword>
<feature type="non-terminal residue" evidence="9">
    <location>
        <position position="265"/>
    </location>
</feature>
<evidence type="ECO:0000256" key="3">
    <source>
        <dbReference type="ARBA" id="ARBA00012996"/>
    </source>
</evidence>
<dbReference type="InterPro" id="IPR036291">
    <property type="entry name" value="NAD(P)-bd_dom_sf"/>
</dbReference>
<dbReference type="PANTHER" id="PTHR43159:SF2">
    <property type="entry name" value="ENOYL-[ACYL-CARRIER-PROTEIN] REDUCTASE [NADH], CHLOROPLASTIC"/>
    <property type="match status" value="1"/>
</dbReference>
<name>A0A6G6BTU9_9FLAO</name>
<proteinExistence type="inferred from homology"/>
<accession>A0A6G6BTU9</accession>
<keyword evidence="6" id="KW-0560">Oxidoreductase</keyword>
<keyword evidence="4" id="KW-0444">Lipid biosynthesis</keyword>